<keyword evidence="2" id="KW-1133">Transmembrane helix</keyword>
<organism evidence="3 4">
    <name type="scientific">Paramarasmius palmivorus</name>
    <dbReference type="NCBI Taxonomy" id="297713"/>
    <lineage>
        <taxon>Eukaryota</taxon>
        <taxon>Fungi</taxon>
        <taxon>Dikarya</taxon>
        <taxon>Basidiomycota</taxon>
        <taxon>Agaricomycotina</taxon>
        <taxon>Agaricomycetes</taxon>
        <taxon>Agaricomycetidae</taxon>
        <taxon>Agaricales</taxon>
        <taxon>Marasmiineae</taxon>
        <taxon>Marasmiaceae</taxon>
        <taxon>Paramarasmius</taxon>
    </lineage>
</organism>
<dbReference type="Proteomes" id="UP001383192">
    <property type="component" value="Unassembled WGS sequence"/>
</dbReference>
<feature type="compositionally biased region" description="Low complexity" evidence="1">
    <location>
        <begin position="154"/>
        <end position="183"/>
    </location>
</feature>
<feature type="transmembrane region" description="Helical" evidence="2">
    <location>
        <begin position="241"/>
        <end position="265"/>
    </location>
</feature>
<evidence type="ECO:0000256" key="1">
    <source>
        <dbReference type="SAM" id="MobiDB-lite"/>
    </source>
</evidence>
<evidence type="ECO:0000313" key="4">
    <source>
        <dbReference type="Proteomes" id="UP001383192"/>
    </source>
</evidence>
<name>A0AAW0BGB2_9AGAR</name>
<reference evidence="3 4" key="1">
    <citation type="submission" date="2024-01" db="EMBL/GenBank/DDBJ databases">
        <title>A draft genome for a cacao thread blight-causing isolate of Paramarasmius palmivorus.</title>
        <authorList>
            <person name="Baruah I.K."/>
            <person name="Bukari Y."/>
            <person name="Amoako-Attah I."/>
            <person name="Meinhardt L.W."/>
            <person name="Bailey B.A."/>
            <person name="Cohen S.P."/>
        </authorList>
    </citation>
    <scope>NUCLEOTIDE SEQUENCE [LARGE SCALE GENOMIC DNA]</scope>
    <source>
        <strain evidence="3 4">GH-12</strain>
    </source>
</reference>
<feature type="region of interest" description="Disordered" evidence="1">
    <location>
        <begin position="319"/>
        <end position="405"/>
    </location>
</feature>
<feature type="transmembrane region" description="Helical" evidence="2">
    <location>
        <begin position="202"/>
        <end position="221"/>
    </location>
</feature>
<keyword evidence="4" id="KW-1185">Reference proteome</keyword>
<protein>
    <submittedName>
        <fullName evidence="3">Uncharacterized protein</fullName>
    </submittedName>
</protein>
<feature type="region of interest" description="Disordered" evidence="1">
    <location>
        <begin position="154"/>
        <end position="200"/>
    </location>
</feature>
<evidence type="ECO:0000256" key="2">
    <source>
        <dbReference type="SAM" id="Phobius"/>
    </source>
</evidence>
<comment type="caution">
    <text evidence="3">The sequence shown here is derived from an EMBL/GenBank/DDBJ whole genome shotgun (WGS) entry which is preliminary data.</text>
</comment>
<proteinExistence type="predicted"/>
<dbReference type="AlphaFoldDB" id="A0AAW0BGB2"/>
<keyword evidence="2" id="KW-0472">Membrane</keyword>
<dbReference type="EMBL" id="JAYKXP010000114">
    <property type="protein sequence ID" value="KAK7025430.1"/>
    <property type="molecule type" value="Genomic_DNA"/>
</dbReference>
<keyword evidence="2" id="KW-0812">Transmembrane</keyword>
<accession>A0AAW0BGB2</accession>
<sequence>MSTQRIVYDDRDSALKYSSDWYNDGTYNASRVGESGTLSSTNSLAASVTFDFPVPAVAFYYYGIRRSRGGRYGICIDCDPNAPNYVTIDGVDPTDDGQNPPVVLYSRSFKTSGQHRVILVNQRDDRFPNGNSQITVDRFELEVEVAAQNSVTVTATLTEPTTPTQPSSPTTTSSTSIQVQTTTELQNTPQNAVRPDSSATKAMLSTTISSTAATSLTSVISPSTAFPSSLPSAPVNPSLNVAAIAGGVGGGCAGLLALAFLACFLRRKQRQRRVGADGAKGQSVANESTSKTRRRISPYIISPSPTIIKDHANIEELNPKRGRTTPFHVNDSSNLDSEPTSEGTGTSITVSDQVRRPRREVDAGRLLEEEDDGETLPPDYYQVFHSAPPPLAIGSGLDGQRHTPT</sequence>
<gene>
    <name evidence="3" type="ORF">VNI00_015958</name>
</gene>
<feature type="compositionally biased region" description="Polar residues" evidence="1">
    <location>
        <begin position="330"/>
        <end position="352"/>
    </location>
</feature>
<evidence type="ECO:0000313" key="3">
    <source>
        <dbReference type="EMBL" id="KAK7025430.1"/>
    </source>
</evidence>
<feature type="compositionally biased region" description="Basic and acidic residues" evidence="1">
    <location>
        <begin position="353"/>
        <end position="367"/>
    </location>
</feature>
<feature type="region of interest" description="Disordered" evidence="1">
    <location>
        <begin position="272"/>
        <end position="291"/>
    </location>
</feature>